<dbReference type="EMBL" id="PFRD01000070">
    <property type="protein sequence ID" value="PJC56182.1"/>
    <property type="molecule type" value="Genomic_DNA"/>
</dbReference>
<evidence type="ECO:0000256" key="1">
    <source>
        <dbReference type="SAM" id="Coils"/>
    </source>
</evidence>
<evidence type="ECO:0000313" key="4">
    <source>
        <dbReference type="Proteomes" id="UP000230391"/>
    </source>
</evidence>
<sequence>MEQEIHPQQVSPDKKLLLVVIVSILLTALIVGVGVYFWQKSVKNTAIKNLEQKVSSLEQQLPIIENEQTVIQPTPINQQDLQTIPTGIKTFAISEVGIKVSFPNNYSLIKSTEQNRRGSFVSYDFQQSGGYKTPNLDELQFFSEESIVNLAKSCENTMCFDGDYPDLARYSGQKTAFAQGKDYQNYKLQKFNTRNWFVSSFRCTGDSCVIREYTTFLGNTKVDVWIMMADSTEEKQADTLFVQFKIE</sequence>
<keyword evidence="2" id="KW-1133">Transmembrane helix</keyword>
<evidence type="ECO:0000256" key="2">
    <source>
        <dbReference type="SAM" id="Phobius"/>
    </source>
</evidence>
<name>A0A2M8FF15_9BACT</name>
<keyword evidence="1" id="KW-0175">Coiled coil</keyword>
<organism evidence="3 4">
    <name type="scientific">Candidatus Kaiserbacteria bacterium CG_4_9_14_0_2_um_filter_41_32</name>
    <dbReference type="NCBI Taxonomy" id="1974601"/>
    <lineage>
        <taxon>Bacteria</taxon>
        <taxon>Candidatus Kaiseribacteriota</taxon>
    </lineage>
</organism>
<dbReference type="AlphaFoldDB" id="A0A2M8FF15"/>
<protein>
    <submittedName>
        <fullName evidence="3">Uncharacterized protein</fullName>
    </submittedName>
</protein>
<dbReference type="Proteomes" id="UP000230391">
    <property type="component" value="Unassembled WGS sequence"/>
</dbReference>
<gene>
    <name evidence="3" type="ORF">CO026_01740</name>
</gene>
<evidence type="ECO:0000313" key="3">
    <source>
        <dbReference type="EMBL" id="PJC56182.1"/>
    </source>
</evidence>
<proteinExistence type="predicted"/>
<keyword evidence="2" id="KW-0472">Membrane</keyword>
<feature type="coiled-coil region" evidence="1">
    <location>
        <begin position="40"/>
        <end position="67"/>
    </location>
</feature>
<keyword evidence="2" id="KW-0812">Transmembrane</keyword>
<reference evidence="4" key="1">
    <citation type="submission" date="2017-09" db="EMBL/GenBank/DDBJ databases">
        <title>Depth-based differentiation of microbial function through sediment-hosted aquifers and enrichment of novel symbionts in the deep terrestrial subsurface.</title>
        <authorList>
            <person name="Probst A.J."/>
            <person name="Ladd B."/>
            <person name="Jarett J.K."/>
            <person name="Geller-Mcgrath D.E."/>
            <person name="Sieber C.M.K."/>
            <person name="Emerson J.B."/>
            <person name="Anantharaman K."/>
            <person name="Thomas B.C."/>
            <person name="Malmstrom R."/>
            <person name="Stieglmeier M."/>
            <person name="Klingl A."/>
            <person name="Woyke T."/>
            <person name="Ryan C.M."/>
            <person name="Banfield J.F."/>
        </authorList>
    </citation>
    <scope>NUCLEOTIDE SEQUENCE [LARGE SCALE GENOMIC DNA]</scope>
</reference>
<accession>A0A2M8FF15</accession>
<feature type="transmembrane region" description="Helical" evidence="2">
    <location>
        <begin position="16"/>
        <end position="38"/>
    </location>
</feature>
<comment type="caution">
    <text evidence="3">The sequence shown here is derived from an EMBL/GenBank/DDBJ whole genome shotgun (WGS) entry which is preliminary data.</text>
</comment>